<proteinExistence type="predicted"/>
<feature type="domain" description="NIDO" evidence="7">
    <location>
        <begin position="208"/>
        <end position="367"/>
    </location>
</feature>
<dbReference type="AlphaFoldDB" id="A0A915HSI7"/>
<keyword evidence="9" id="KW-1185">Reference proteome</keyword>
<dbReference type="GO" id="GO:0016020">
    <property type="term" value="C:membrane"/>
    <property type="evidence" value="ECO:0007669"/>
    <property type="project" value="UniProtKB-SubCell"/>
</dbReference>
<dbReference type="SUPFAM" id="SSF81296">
    <property type="entry name" value="E set domains"/>
    <property type="match status" value="1"/>
</dbReference>
<evidence type="ECO:0000256" key="1">
    <source>
        <dbReference type="ARBA" id="ARBA00004370"/>
    </source>
</evidence>
<dbReference type="PANTHER" id="PTHR13802">
    <property type="entry name" value="MUCIN 4-RELATED"/>
    <property type="match status" value="1"/>
</dbReference>
<comment type="subcellular location">
    <subcellularLocation>
        <location evidence="1">Membrane</location>
    </subcellularLocation>
</comment>
<dbReference type="Pfam" id="PF03782">
    <property type="entry name" value="AMOP"/>
    <property type="match status" value="1"/>
</dbReference>
<keyword evidence="2" id="KW-0812">Transmembrane</keyword>
<dbReference type="Pfam" id="PF06119">
    <property type="entry name" value="NIDO"/>
    <property type="match status" value="1"/>
</dbReference>
<dbReference type="Proteomes" id="UP000887565">
    <property type="component" value="Unplaced"/>
</dbReference>
<evidence type="ECO:0000259" key="7">
    <source>
        <dbReference type="PROSITE" id="PS51220"/>
    </source>
</evidence>
<evidence type="ECO:0000256" key="4">
    <source>
        <dbReference type="ARBA" id="ARBA00023136"/>
    </source>
</evidence>
<reference evidence="10" key="1">
    <citation type="submission" date="2022-11" db="UniProtKB">
        <authorList>
            <consortium name="WormBaseParasite"/>
        </authorList>
    </citation>
    <scope>IDENTIFICATION</scope>
</reference>
<sequence length="1064" mass="120930">MILCAVQISSQQQTYFSSQNLNSLQYPQIYQPLNAAPFASNNLIANAKTNTISTLLDVRKMEEWTDSRLEEGWPHLYPFGALYNDKNIGLRLFNDYQIDLDFDFPFYGFRFNYTIIYPNGLIAFSYPEFKQPPWTFPNPKWPEERDASFIAAFYADQHFQFVGDVPISGVYYRTVYRPKIDSFYSYTASNNYLNSYFTSNEQKMWSGAAINAELFKDRPGRVYDALLLDNITADIQDGIIGANGFRAEYALIVTWERMAYGGAPKITNLGEYLQAKKWFNTYQLVIATDEIRSYAILNYAHINWTSSTSAGALQGRGGYQSAIAGFNAGNGTGWTPLPYSGEGRSIKLTEFSNVMKPGRWLYRVDEEIITGGCSNESTGIMYTAPIVASMLGGITVNVSGPCFRQGDVVKVVFDEYGVDCVKLNDIRASCVLPVDKIFKVGMVTTRLSRDGGSSYPYAGTFYIVQPSLAMPTVLLLDDPVRKIDCWRSWNATSLSLQWSALNLTSDASAKVDITLWGYWEDTDDHIFEQIGVVAREKPNNGRYTFSPSDLYFNEMLHNAWKKHNFGVVRVSLSNRGNVGSFWSNLTPFGWYFRDKWEYEYGSNWALEKCIEWFNYDGARLNFFMDLEPKIPCPCTLDQALLDMGRYTALFGCDREGDTSCDYNKGSQHCVVSVAAAWNGAGQVCCYDFDGWLLHADDYENAAYVRFYSPGVSQRGHPFGSYPFKRPPYLPSMSNFYTDKMAFETCCRWAGYCEFYYWRRPTSGCIDYRPPVAGRHVTNPVQLKTSVPDSSCFLPTGYVFGEPHFVTFDGVRYSFQGRAKLEVEATVVTGVAAQENESDIVQIFVRKEFRNWRYRTDVLVNGVARYFDTPELKLQKFRGVTLRTLERNHNQSEVIVMFDSGAGLRVAEAYGMLDATVILPPQFNQSDHITGLPYQTYDYRQATSTYATNRFLNQQQQQSYFGRGGTTNKYMTLGLLGTFNGFADDDLMAPDGTIYPPSVSRNPADLQNNMKPVYNPLLFASDYYNPVFDPNSIAMNASLLYSIKEVKEPGKPENKWEFRKQVSFE</sequence>
<dbReference type="PANTHER" id="PTHR13802:SF52">
    <property type="entry name" value="MUCIN-4"/>
    <property type="match status" value="1"/>
</dbReference>
<keyword evidence="4" id="KW-0472">Membrane</keyword>
<accession>A0A915HSI7</accession>
<dbReference type="SMART" id="SM00539">
    <property type="entry name" value="NIDO"/>
    <property type="match status" value="1"/>
</dbReference>
<dbReference type="InterPro" id="IPR001846">
    <property type="entry name" value="VWF_type-D"/>
</dbReference>
<dbReference type="InterPro" id="IPR005533">
    <property type="entry name" value="AMOP_dom"/>
</dbReference>
<dbReference type="OMA" id="NPRWPEQ"/>
<dbReference type="SMART" id="SM00723">
    <property type="entry name" value="AMOP"/>
    <property type="match status" value="1"/>
</dbReference>
<evidence type="ECO:0000256" key="2">
    <source>
        <dbReference type="ARBA" id="ARBA00022692"/>
    </source>
</evidence>
<feature type="domain" description="VWFD" evidence="8">
    <location>
        <begin position="794"/>
        <end position="1017"/>
    </location>
</feature>
<evidence type="ECO:0000313" key="9">
    <source>
        <dbReference type="Proteomes" id="UP000887565"/>
    </source>
</evidence>
<evidence type="ECO:0000259" key="6">
    <source>
        <dbReference type="PROSITE" id="PS50856"/>
    </source>
</evidence>
<evidence type="ECO:0000259" key="8">
    <source>
        <dbReference type="PROSITE" id="PS51233"/>
    </source>
</evidence>
<dbReference type="InterPro" id="IPR051495">
    <property type="entry name" value="Epithelial_Barrier/Signaling"/>
</dbReference>
<name>A0A915HSI7_ROMCU</name>
<dbReference type="PROSITE" id="PS51233">
    <property type="entry name" value="VWFD"/>
    <property type="match status" value="1"/>
</dbReference>
<dbReference type="WBParaSite" id="nRc.2.0.1.t04491-RA">
    <property type="protein sequence ID" value="nRc.2.0.1.t04491-RA"/>
    <property type="gene ID" value="nRc.2.0.1.g04491"/>
</dbReference>
<dbReference type="PROSITE" id="PS51220">
    <property type="entry name" value="NIDO"/>
    <property type="match status" value="1"/>
</dbReference>
<dbReference type="GO" id="GO:0007160">
    <property type="term" value="P:cell-matrix adhesion"/>
    <property type="evidence" value="ECO:0007669"/>
    <property type="project" value="InterPro"/>
</dbReference>
<evidence type="ECO:0000256" key="3">
    <source>
        <dbReference type="ARBA" id="ARBA00022989"/>
    </source>
</evidence>
<keyword evidence="5" id="KW-1015">Disulfide bond</keyword>
<feature type="domain" description="AMOP" evidence="6">
    <location>
        <begin position="601"/>
        <end position="759"/>
    </location>
</feature>
<dbReference type="InterPro" id="IPR003886">
    <property type="entry name" value="NIDO_dom"/>
</dbReference>
<keyword evidence="3" id="KW-1133">Transmembrane helix</keyword>
<evidence type="ECO:0000313" key="10">
    <source>
        <dbReference type="WBParaSite" id="nRc.2.0.1.t04491-RA"/>
    </source>
</evidence>
<dbReference type="InterPro" id="IPR014756">
    <property type="entry name" value="Ig_E-set"/>
</dbReference>
<organism evidence="9 10">
    <name type="scientific">Romanomermis culicivorax</name>
    <name type="common">Nematode worm</name>
    <dbReference type="NCBI Taxonomy" id="13658"/>
    <lineage>
        <taxon>Eukaryota</taxon>
        <taxon>Metazoa</taxon>
        <taxon>Ecdysozoa</taxon>
        <taxon>Nematoda</taxon>
        <taxon>Enoplea</taxon>
        <taxon>Dorylaimia</taxon>
        <taxon>Mermithida</taxon>
        <taxon>Mermithoidea</taxon>
        <taxon>Mermithidae</taxon>
        <taxon>Romanomermis</taxon>
    </lineage>
</organism>
<dbReference type="PROSITE" id="PS50856">
    <property type="entry name" value="AMOP"/>
    <property type="match status" value="1"/>
</dbReference>
<protein>
    <submittedName>
        <fullName evidence="10">Uncharacterized protein</fullName>
    </submittedName>
</protein>
<evidence type="ECO:0000256" key="5">
    <source>
        <dbReference type="ARBA" id="ARBA00023157"/>
    </source>
</evidence>